<sequence length="227" mass="25170">MLPSSFLTTSEKTMTQPLEQIIHLSQKPATHAIIWLHGLGADADDFAPLLPHLDLKPTTRVIFPNANVMPITINRGMRMRAWYDISDIEMKNVDTVGIERSAAQIELIYNAHRADNIAAERIIFAGFSQGGVMSLHLGLKNPCRGILALSCYLAEENNIPAPTPSSPKILHIHGTEDSIVMPQAGYRAHQILSAAGYDSEYISYPMGHEVCAAEIEKIKQWFHQLGF</sequence>
<dbReference type="EMBL" id="CP000513">
    <property type="protein sequence ID" value="ABQ14091.1"/>
    <property type="molecule type" value="Genomic_DNA"/>
</dbReference>
<dbReference type="eggNOG" id="COG0400">
    <property type="taxonomic scope" value="Bacteria"/>
</dbReference>
<gene>
    <name evidence="4" type="ordered locus">DNO_0714</name>
</gene>
<dbReference type="GO" id="GO:0016787">
    <property type="term" value="F:hydrolase activity"/>
    <property type="evidence" value="ECO:0007669"/>
    <property type="project" value="UniProtKB-KW"/>
</dbReference>
<dbReference type="PANTHER" id="PTHR10655:SF17">
    <property type="entry name" value="LYSOPHOSPHOLIPASE-LIKE PROTEIN 1"/>
    <property type="match status" value="1"/>
</dbReference>
<evidence type="ECO:0000313" key="5">
    <source>
        <dbReference type="Proteomes" id="UP000000248"/>
    </source>
</evidence>
<dbReference type="Gene3D" id="3.40.50.1820">
    <property type="entry name" value="alpha/beta hydrolase"/>
    <property type="match status" value="1"/>
</dbReference>
<reference evidence="4 5" key="1">
    <citation type="journal article" date="2007" name="Nat. Biotechnol.">
        <title>Genome sequence and identification of candidate vaccine antigens from the animal pathogen Dichelobacter nodosus.</title>
        <authorList>
            <person name="Myers G.S."/>
            <person name="Parker D."/>
            <person name="Al-Hasani K."/>
            <person name="Kennan R.M."/>
            <person name="Seemann T."/>
            <person name="Ren Q."/>
            <person name="Badger J.H."/>
            <person name="Selengut J.D."/>
            <person name="Deboy R.T."/>
            <person name="Tettelin H."/>
            <person name="Boyce J.D."/>
            <person name="McCarl V.P."/>
            <person name="Han X."/>
            <person name="Nelson W.C."/>
            <person name="Madupu R."/>
            <person name="Mohamoud Y."/>
            <person name="Holley T."/>
            <person name="Fedorova N."/>
            <person name="Khouri H."/>
            <person name="Bottomley S.P."/>
            <person name="Whittington R.J."/>
            <person name="Adler B."/>
            <person name="Songer J.G."/>
            <person name="Rood J.I."/>
            <person name="Paulsen I.T."/>
        </authorList>
    </citation>
    <scope>NUCLEOTIDE SEQUENCE [LARGE SCALE GENOMIC DNA]</scope>
    <source>
        <strain evidence="4 5">VCS1703A</strain>
    </source>
</reference>
<dbReference type="SUPFAM" id="SSF53474">
    <property type="entry name" value="alpha/beta-Hydrolases"/>
    <property type="match status" value="1"/>
</dbReference>
<dbReference type="Proteomes" id="UP000000248">
    <property type="component" value="Chromosome"/>
</dbReference>
<feature type="domain" description="Phospholipase/carboxylesterase/thioesterase" evidence="3">
    <location>
        <begin position="22"/>
        <end position="221"/>
    </location>
</feature>
<dbReference type="InterPro" id="IPR029058">
    <property type="entry name" value="AB_hydrolase_fold"/>
</dbReference>
<name>A5EV35_DICNV</name>
<evidence type="ECO:0000313" key="4">
    <source>
        <dbReference type="EMBL" id="ABQ14091.1"/>
    </source>
</evidence>
<proteinExistence type="inferred from homology"/>
<organism evidence="4 5">
    <name type="scientific">Dichelobacter nodosus (strain VCS1703A)</name>
    <dbReference type="NCBI Taxonomy" id="246195"/>
    <lineage>
        <taxon>Bacteria</taxon>
        <taxon>Pseudomonadati</taxon>
        <taxon>Pseudomonadota</taxon>
        <taxon>Gammaproteobacteria</taxon>
        <taxon>Cardiobacteriales</taxon>
        <taxon>Cardiobacteriaceae</taxon>
        <taxon>Dichelobacter</taxon>
    </lineage>
</organism>
<dbReference type="PANTHER" id="PTHR10655">
    <property type="entry name" value="LYSOPHOSPHOLIPASE-RELATED"/>
    <property type="match status" value="1"/>
</dbReference>
<evidence type="ECO:0000259" key="3">
    <source>
        <dbReference type="Pfam" id="PF02230"/>
    </source>
</evidence>
<keyword evidence="2" id="KW-0378">Hydrolase</keyword>
<comment type="similarity">
    <text evidence="1">Belongs to the AB hydrolase superfamily. AB hydrolase 2 family.</text>
</comment>
<dbReference type="HOGENOM" id="CLU_049413_3_2_6"/>
<dbReference type="KEGG" id="dno:DNO_0714"/>
<dbReference type="InterPro" id="IPR003140">
    <property type="entry name" value="PLipase/COase/thioEstase"/>
</dbReference>
<evidence type="ECO:0000256" key="2">
    <source>
        <dbReference type="ARBA" id="ARBA00022801"/>
    </source>
</evidence>
<dbReference type="AlphaFoldDB" id="A5EV35"/>
<protein>
    <submittedName>
        <fullName evidence="4">Phospholipase/carboxylesterase family protein</fullName>
    </submittedName>
</protein>
<dbReference type="InterPro" id="IPR050565">
    <property type="entry name" value="LYPA1-2/EST-like"/>
</dbReference>
<evidence type="ECO:0000256" key="1">
    <source>
        <dbReference type="ARBA" id="ARBA00006499"/>
    </source>
</evidence>
<dbReference type="Pfam" id="PF02230">
    <property type="entry name" value="Abhydrolase_2"/>
    <property type="match status" value="1"/>
</dbReference>
<accession>A5EV35</accession>
<keyword evidence="5" id="KW-1185">Reference proteome</keyword>